<dbReference type="GO" id="GO:0009253">
    <property type="term" value="P:peptidoglycan catabolic process"/>
    <property type="evidence" value="ECO:0007669"/>
    <property type="project" value="InterPro"/>
</dbReference>
<dbReference type="Pfam" id="PF05036">
    <property type="entry name" value="SPOR"/>
    <property type="match status" value="1"/>
</dbReference>
<dbReference type="Gene3D" id="3.40.630.40">
    <property type="entry name" value="Zn-dependent exopeptidases"/>
    <property type="match status" value="1"/>
</dbReference>
<sequence length="230" mass="26078">MKIFLDAGHGGTDPGATYKGRLEKNDVLQITRAVAEELKRHNVQVIESRTTDTTLTLAQRTDLANRSNSNYFISIHRNAFKPEQAQGVETFVFTNASQQSRQLANRVQEKLVGVGFRNRGIKTANFHVLRQTKMPAVLIEIGFIDNSQDNKLFDTKKDEIVKAITTAILEQIGVQYREKTVQTQQVQQIDNSNILYRVMAGSFSSRENAERQVDRLKQAGFEATIMTFER</sequence>
<dbReference type="InterPro" id="IPR002508">
    <property type="entry name" value="MurNAc-LAA_cat"/>
</dbReference>
<dbReference type="AlphaFoldDB" id="A0A150FQV8"/>
<evidence type="ECO:0000313" key="4">
    <source>
        <dbReference type="EMBL" id="SHL14006.1"/>
    </source>
</evidence>
<gene>
    <name evidence="3" type="ORF">JWYL7_1076</name>
    <name evidence="4" type="ORF">SAMN05661008_01539</name>
</gene>
<evidence type="ECO:0000313" key="3">
    <source>
        <dbReference type="EMBL" id="KXZ40001.1"/>
    </source>
</evidence>
<dbReference type="STRING" id="1121328.JWYL7_1076"/>
<dbReference type="RefSeq" id="WP_331721908.1">
    <property type="nucleotide sequence ID" value="NZ_FRBG01000012.1"/>
</dbReference>
<evidence type="ECO:0000313" key="5">
    <source>
        <dbReference type="Proteomes" id="UP000092605"/>
    </source>
</evidence>
<dbReference type="InterPro" id="IPR007730">
    <property type="entry name" value="SPOR-like_dom"/>
</dbReference>
<dbReference type="PANTHER" id="PTHR30404:SF0">
    <property type="entry name" value="N-ACETYLMURAMOYL-L-ALANINE AMIDASE AMIC"/>
    <property type="match status" value="1"/>
</dbReference>
<dbReference type="GO" id="GO:0042834">
    <property type="term" value="F:peptidoglycan binding"/>
    <property type="evidence" value="ECO:0007669"/>
    <property type="project" value="InterPro"/>
</dbReference>
<dbReference type="CDD" id="cd02696">
    <property type="entry name" value="MurNAc-LAA"/>
    <property type="match status" value="1"/>
</dbReference>
<dbReference type="Gene3D" id="3.30.70.1070">
    <property type="entry name" value="Sporulation related repeat"/>
    <property type="match status" value="1"/>
</dbReference>
<dbReference type="Proteomes" id="UP000092605">
    <property type="component" value="Unassembled WGS sequence"/>
</dbReference>
<dbReference type="InterPro" id="IPR036680">
    <property type="entry name" value="SPOR-like_sf"/>
</dbReference>
<feature type="domain" description="SPOR" evidence="2">
    <location>
        <begin position="190"/>
        <end position="230"/>
    </location>
</feature>
<dbReference type="Pfam" id="PF01520">
    <property type="entry name" value="Amidase_3"/>
    <property type="match status" value="1"/>
</dbReference>
<dbReference type="InterPro" id="IPR050695">
    <property type="entry name" value="N-acetylmuramoyl_amidase_3"/>
</dbReference>
<dbReference type="EMBL" id="FRBG01000012">
    <property type="protein sequence ID" value="SHL14006.1"/>
    <property type="molecule type" value="Genomic_DNA"/>
</dbReference>
<dbReference type="PROSITE" id="PS51724">
    <property type="entry name" value="SPOR"/>
    <property type="match status" value="1"/>
</dbReference>
<keyword evidence="1 3" id="KW-0378">Hydrolase</keyword>
<protein>
    <submittedName>
        <fullName evidence="3">Cell wall hydrolase/autolysin</fullName>
    </submittedName>
    <submittedName>
        <fullName evidence="4">N-acetylmuramoyl-L-alanine amidase</fullName>
    </submittedName>
</protein>
<organism evidence="3 5">
    <name type="scientific">Alkalithermobacter thermoalcaliphilus JW-YL-7 = DSM 7308</name>
    <dbReference type="NCBI Taxonomy" id="1121328"/>
    <lineage>
        <taxon>Bacteria</taxon>
        <taxon>Bacillati</taxon>
        <taxon>Bacillota</taxon>
        <taxon>Clostridia</taxon>
        <taxon>Peptostreptococcales</taxon>
        <taxon>Tepidibacteraceae</taxon>
        <taxon>Alkalithermobacter</taxon>
    </lineage>
</organism>
<dbReference type="SUPFAM" id="SSF110997">
    <property type="entry name" value="Sporulation related repeat"/>
    <property type="match status" value="1"/>
</dbReference>
<name>A0A150FQV8_CLOPD</name>
<keyword evidence="6" id="KW-1185">Reference proteome</keyword>
<dbReference type="Proteomes" id="UP000323392">
    <property type="component" value="Unassembled WGS sequence"/>
</dbReference>
<dbReference type="SMART" id="SM00646">
    <property type="entry name" value="Ami_3"/>
    <property type="match status" value="1"/>
</dbReference>
<dbReference type="EMBL" id="LSFY01000001">
    <property type="protein sequence ID" value="KXZ40001.1"/>
    <property type="molecule type" value="Genomic_DNA"/>
</dbReference>
<comment type="caution">
    <text evidence="3">The sequence shown here is derived from an EMBL/GenBank/DDBJ whole genome shotgun (WGS) entry which is preliminary data.</text>
</comment>
<reference evidence="4 6" key="2">
    <citation type="submission" date="2016-11" db="EMBL/GenBank/DDBJ databases">
        <authorList>
            <person name="Varghese N."/>
            <person name="Submissions S."/>
        </authorList>
    </citation>
    <scope>NUCLEOTIDE SEQUENCE [LARGE SCALE GENOMIC DNA]</scope>
    <source>
        <strain evidence="4 6">DSM 7308</strain>
    </source>
</reference>
<dbReference type="SUPFAM" id="SSF53187">
    <property type="entry name" value="Zn-dependent exopeptidases"/>
    <property type="match status" value="1"/>
</dbReference>
<dbReference type="PATRIC" id="fig|1121328.3.peg.1086"/>
<accession>A0A150FQV8</accession>
<proteinExistence type="predicted"/>
<evidence type="ECO:0000259" key="2">
    <source>
        <dbReference type="PROSITE" id="PS51724"/>
    </source>
</evidence>
<dbReference type="GO" id="GO:0008745">
    <property type="term" value="F:N-acetylmuramoyl-L-alanine amidase activity"/>
    <property type="evidence" value="ECO:0007669"/>
    <property type="project" value="InterPro"/>
</dbReference>
<evidence type="ECO:0000313" key="6">
    <source>
        <dbReference type="Proteomes" id="UP000323392"/>
    </source>
</evidence>
<evidence type="ECO:0000256" key="1">
    <source>
        <dbReference type="ARBA" id="ARBA00022801"/>
    </source>
</evidence>
<dbReference type="GO" id="GO:0030288">
    <property type="term" value="C:outer membrane-bounded periplasmic space"/>
    <property type="evidence" value="ECO:0007669"/>
    <property type="project" value="TreeGrafter"/>
</dbReference>
<dbReference type="PANTHER" id="PTHR30404">
    <property type="entry name" value="N-ACETYLMURAMOYL-L-ALANINE AMIDASE"/>
    <property type="match status" value="1"/>
</dbReference>
<reference evidence="3 5" key="1">
    <citation type="submission" date="2016-02" db="EMBL/GenBank/DDBJ databases">
        <title>Draft genome sequence for Clostridium paradoxum JW-YL-7.</title>
        <authorList>
            <person name="Utturkar S.M."/>
            <person name="Lancaster A."/>
            <person name="Poole F.L."/>
            <person name="Adams M.W."/>
            <person name="Brown S.D."/>
        </authorList>
    </citation>
    <scope>NUCLEOTIDE SEQUENCE [LARGE SCALE GENOMIC DNA]</scope>
    <source>
        <strain evidence="3 5">JW-YL-7</strain>
    </source>
</reference>